<organism evidence="1 2">
    <name type="scientific">Linum trigynum</name>
    <dbReference type="NCBI Taxonomy" id="586398"/>
    <lineage>
        <taxon>Eukaryota</taxon>
        <taxon>Viridiplantae</taxon>
        <taxon>Streptophyta</taxon>
        <taxon>Embryophyta</taxon>
        <taxon>Tracheophyta</taxon>
        <taxon>Spermatophyta</taxon>
        <taxon>Magnoliopsida</taxon>
        <taxon>eudicotyledons</taxon>
        <taxon>Gunneridae</taxon>
        <taxon>Pentapetalae</taxon>
        <taxon>rosids</taxon>
        <taxon>fabids</taxon>
        <taxon>Malpighiales</taxon>
        <taxon>Linaceae</taxon>
        <taxon>Linum</taxon>
    </lineage>
</organism>
<protein>
    <submittedName>
        <fullName evidence="1">Uncharacterized protein</fullName>
    </submittedName>
</protein>
<proteinExistence type="predicted"/>
<gene>
    <name evidence="1" type="ORF">LTRI10_LOCUS34137</name>
</gene>
<dbReference type="Proteomes" id="UP001497516">
    <property type="component" value="Chromosome 6"/>
</dbReference>
<dbReference type="AlphaFoldDB" id="A0AAV2F690"/>
<dbReference type="EMBL" id="OZ034819">
    <property type="protein sequence ID" value="CAL1393567.1"/>
    <property type="molecule type" value="Genomic_DNA"/>
</dbReference>
<sequence>MVFFSVEEGVWAELLGSERGIVGGRIYHYAWHPCILRPSSSATGISPPVRDLFIVSGTGVGSATSSLWLPSTLRVPSTERKKMKGDQFVFFNSIS</sequence>
<accession>A0AAV2F690</accession>
<evidence type="ECO:0000313" key="1">
    <source>
        <dbReference type="EMBL" id="CAL1393567.1"/>
    </source>
</evidence>
<name>A0AAV2F690_9ROSI</name>
<reference evidence="1 2" key="1">
    <citation type="submission" date="2024-04" db="EMBL/GenBank/DDBJ databases">
        <authorList>
            <person name="Fracassetti M."/>
        </authorList>
    </citation>
    <scope>NUCLEOTIDE SEQUENCE [LARGE SCALE GENOMIC DNA]</scope>
</reference>
<keyword evidence="2" id="KW-1185">Reference proteome</keyword>
<evidence type="ECO:0000313" key="2">
    <source>
        <dbReference type="Proteomes" id="UP001497516"/>
    </source>
</evidence>